<evidence type="ECO:0008006" key="4">
    <source>
        <dbReference type="Google" id="ProtNLM"/>
    </source>
</evidence>
<dbReference type="InterPro" id="IPR021338">
    <property type="entry name" value="DUF2953"/>
</dbReference>
<dbReference type="RefSeq" id="WP_091708496.1">
    <property type="nucleotide sequence ID" value="NZ_FNCA01000002.1"/>
</dbReference>
<evidence type="ECO:0000256" key="1">
    <source>
        <dbReference type="SAM" id="Phobius"/>
    </source>
</evidence>
<organism evidence="2 3">
    <name type="scientific">Methanolobus vulcani</name>
    <dbReference type="NCBI Taxonomy" id="38026"/>
    <lineage>
        <taxon>Archaea</taxon>
        <taxon>Methanobacteriati</taxon>
        <taxon>Methanobacteriota</taxon>
        <taxon>Stenosarchaea group</taxon>
        <taxon>Methanomicrobia</taxon>
        <taxon>Methanosarcinales</taxon>
        <taxon>Methanosarcinaceae</taxon>
        <taxon>Methanolobus</taxon>
    </lineage>
</organism>
<protein>
    <recommendedName>
        <fullName evidence="4">DUF2953 domain-containing protein</fullName>
    </recommendedName>
</protein>
<dbReference type="Pfam" id="PF11167">
    <property type="entry name" value="DUF2953"/>
    <property type="match status" value="1"/>
</dbReference>
<evidence type="ECO:0000313" key="2">
    <source>
        <dbReference type="EMBL" id="SDF44383.1"/>
    </source>
</evidence>
<keyword evidence="3" id="KW-1185">Reference proteome</keyword>
<sequence length="233" mass="26993">MLSILTVILLLIVFLVLLVLFAAIDVVFDMKGSGVSVEHTVVVHWLLFSRQVSPEPEDEVNDEHSNDDFPEEFKDAEKYVTEKVKGHFQESGEKEKTKKKKSIDMTYSEMIQTFRQLRAPVIRFIKGLVCAIKIPDARVNAVYGFPDPSYTGIACGYSHALMAYLKCNFKNLRMNLEPDFVESKIEFDMSGKLRIRLYRFIPVILKFVFNMSVLRFSWSFFIKKYYRKSSGNL</sequence>
<name>A0A7Z7FDG1_9EURY</name>
<dbReference type="Proteomes" id="UP000199259">
    <property type="component" value="Unassembled WGS sequence"/>
</dbReference>
<comment type="caution">
    <text evidence="2">The sequence shown here is derived from an EMBL/GenBank/DDBJ whole genome shotgun (WGS) entry which is preliminary data.</text>
</comment>
<proteinExistence type="predicted"/>
<gene>
    <name evidence="2" type="ORF">SAMN04488589_0538</name>
</gene>
<accession>A0A7Z7FDG1</accession>
<reference evidence="2 3" key="1">
    <citation type="submission" date="2016-10" db="EMBL/GenBank/DDBJ databases">
        <authorList>
            <person name="Varghese N."/>
            <person name="Submissions S."/>
        </authorList>
    </citation>
    <scope>NUCLEOTIDE SEQUENCE [LARGE SCALE GENOMIC DNA]</scope>
    <source>
        <strain evidence="2 3">PL 12/M</strain>
    </source>
</reference>
<keyword evidence="1" id="KW-0472">Membrane</keyword>
<dbReference type="OrthoDB" id="148205at2157"/>
<keyword evidence="1" id="KW-0812">Transmembrane</keyword>
<dbReference type="EMBL" id="FNCA01000002">
    <property type="protein sequence ID" value="SDF44383.1"/>
    <property type="molecule type" value="Genomic_DNA"/>
</dbReference>
<keyword evidence="1" id="KW-1133">Transmembrane helix</keyword>
<evidence type="ECO:0000313" key="3">
    <source>
        <dbReference type="Proteomes" id="UP000199259"/>
    </source>
</evidence>
<feature type="transmembrane region" description="Helical" evidence="1">
    <location>
        <begin position="197"/>
        <end position="218"/>
    </location>
</feature>
<dbReference type="AlphaFoldDB" id="A0A7Z7FDG1"/>